<feature type="chain" id="PRO_5033668563" evidence="6">
    <location>
        <begin position="20"/>
        <end position="385"/>
    </location>
</feature>
<dbReference type="GO" id="GO:0016042">
    <property type="term" value="P:lipid catabolic process"/>
    <property type="evidence" value="ECO:0007669"/>
    <property type="project" value="TreeGrafter"/>
</dbReference>
<evidence type="ECO:0000256" key="1">
    <source>
        <dbReference type="ARBA" id="ARBA00004613"/>
    </source>
</evidence>
<evidence type="ECO:0000313" key="8">
    <source>
        <dbReference type="EMBL" id="CAG6451268.1"/>
    </source>
</evidence>
<dbReference type="PANTHER" id="PTHR11610:SF149">
    <property type="entry name" value="FI01450P-RELATED"/>
    <property type="match status" value="1"/>
</dbReference>
<dbReference type="GO" id="GO:0005615">
    <property type="term" value="C:extracellular space"/>
    <property type="evidence" value="ECO:0007669"/>
    <property type="project" value="TreeGrafter"/>
</dbReference>
<dbReference type="SUPFAM" id="SSF53474">
    <property type="entry name" value="alpha/beta-Hydrolases"/>
    <property type="match status" value="1"/>
</dbReference>
<feature type="domain" description="Lipase" evidence="7">
    <location>
        <begin position="132"/>
        <end position="379"/>
    </location>
</feature>
<evidence type="ECO:0000256" key="3">
    <source>
        <dbReference type="ARBA" id="ARBA00022525"/>
    </source>
</evidence>
<dbReference type="GO" id="GO:0017171">
    <property type="term" value="F:serine hydrolase activity"/>
    <property type="evidence" value="ECO:0007669"/>
    <property type="project" value="TreeGrafter"/>
</dbReference>
<sequence length="385" mass="41732">MKCRTVVVVLLATAAMVQADFITGMSGMYQTAKDVVKAKARIGERLISNVPLLLPSFEEIGEFGKQTLLGYPLEAIAAGIHSFCSAAVATNGTEPFFEPDLTRMNYVLMTDLGNYSYPLAQAGLLWSSPLFYKHLDTVILVTGWLTTIEEPNEAAGALYRAYRARGEFNFVVIDTVSLLNTLYTWSSFNTNNLGSALGDGLVELVEYVPVQSIHLIGHSLGAHISGAAGRRFQEVKGFNLPRITGLDPANPCFNEGENLSGLSRGDADLVDVIHSNVRVLGKRDPIGDIDFYPNGLNSIQPGCYTITCSHSRAWEYYAESVLPGNERNFVAVKCNGLGALISGLCRKRTAVMGFAVGTNSSSSITKGNFFLRVNSAPPYGRGENY</sequence>
<evidence type="ECO:0000256" key="4">
    <source>
        <dbReference type="ARBA" id="ARBA00022729"/>
    </source>
</evidence>
<comment type="similarity">
    <text evidence="2 5">Belongs to the AB hydrolase superfamily. Lipase family.</text>
</comment>
<dbReference type="Pfam" id="PF00151">
    <property type="entry name" value="Lipase"/>
    <property type="match status" value="1"/>
</dbReference>
<evidence type="ECO:0000259" key="7">
    <source>
        <dbReference type="Pfam" id="PF00151"/>
    </source>
</evidence>
<name>A0A8D8A6L2_CULPI</name>
<dbReference type="InterPro" id="IPR000734">
    <property type="entry name" value="TAG_lipase"/>
</dbReference>
<dbReference type="PRINTS" id="PR00821">
    <property type="entry name" value="TAGLIPASE"/>
</dbReference>
<evidence type="ECO:0000256" key="5">
    <source>
        <dbReference type="RuleBase" id="RU004262"/>
    </source>
</evidence>
<evidence type="ECO:0000256" key="6">
    <source>
        <dbReference type="SAM" id="SignalP"/>
    </source>
</evidence>
<dbReference type="EMBL" id="HBUE01017980">
    <property type="protein sequence ID" value="CAG6451268.1"/>
    <property type="molecule type" value="Transcribed_RNA"/>
</dbReference>
<keyword evidence="3" id="KW-0964">Secreted</keyword>
<feature type="signal peptide" evidence="6">
    <location>
        <begin position="1"/>
        <end position="19"/>
    </location>
</feature>
<dbReference type="EMBL" id="HBUE01017978">
    <property type="protein sequence ID" value="CAG6451265.1"/>
    <property type="molecule type" value="Transcribed_RNA"/>
</dbReference>
<dbReference type="InterPro" id="IPR013818">
    <property type="entry name" value="Lipase"/>
</dbReference>
<dbReference type="AlphaFoldDB" id="A0A8D8A6L2"/>
<dbReference type="Gene3D" id="3.40.50.1820">
    <property type="entry name" value="alpha/beta hydrolase"/>
    <property type="match status" value="1"/>
</dbReference>
<dbReference type="InterPro" id="IPR029058">
    <property type="entry name" value="AB_hydrolase_fold"/>
</dbReference>
<protein>
    <submittedName>
        <fullName evidence="8">Vitellogenin-3</fullName>
    </submittedName>
</protein>
<evidence type="ECO:0000256" key="2">
    <source>
        <dbReference type="ARBA" id="ARBA00010701"/>
    </source>
</evidence>
<reference evidence="8" key="1">
    <citation type="submission" date="2021-05" db="EMBL/GenBank/DDBJ databases">
        <authorList>
            <person name="Alioto T."/>
            <person name="Alioto T."/>
            <person name="Gomez Garrido J."/>
        </authorList>
    </citation>
    <scope>NUCLEOTIDE SEQUENCE</scope>
</reference>
<organism evidence="8">
    <name type="scientific">Culex pipiens</name>
    <name type="common">House mosquito</name>
    <dbReference type="NCBI Taxonomy" id="7175"/>
    <lineage>
        <taxon>Eukaryota</taxon>
        <taxon>Metazoa</taxon>
        <taxon>Ecdysozoa</taxon>
        <taxon>Arthropoda</taxon>
        <taxon>Hexapoda</taxon>
        <taxon>Insecta</taxon>
        <taxon>Pterygota</taxon>
        <taxon>Neoptera</taxon>
        <taxon>Endopterygota</taxon>
        <taxon>Diptera</taxon>
        <taxon>Nematocera</taxon>
        <taxon>Culicoidea</taxon>
        <taxon>Culicidae</taxon>
        <taxon>Culicinae</taxon>
        <taxon>Culicini</taxon>
        <taxon>Culex</taxon>
        <taxon>Culex</taxon>
    </lineage>
</organism>
<dbReference type="GO" id="GO:0016298">
    <property type="term" value="F:lipase activity"/>
    <property type="evidence" value="ECO:0007669"/>
    <property type="project" value="InterPro"/>
</dbReference>
<dbReference type="EMBL" id="HBUE01017979">
    <property type="protein sequence ID" value="CAG6451266.1"/>
    <property type="molecule type" value="Transcribed_RNA"/>
</dbReference>
<keyword evidence="4 6" id="KW-0732">Signal</keyword>
<dbReference type="PANTHER" id="PTHR11610">
    <property type="entry name" value="LIPASE"/>
    <property type="match status" value="1"/>
</dbReference>
<accession>A0A8D8A6L2</accession>
<comment type="subcellular location">
    <subcellularLocation>
        <location evidence="1">Secreted</location>
    </subcellularLocation>
</comment>
<proteinExistence type="inferred from homology"/>